<dbReference type="InterPro" id="IPR016166">
    <property type="entry name" value="FAD-bd_PCMH"/>
</dbReference>
<accession>A0A8H3QXN2</accession>
<dbReference type="InterPro" id="IPR006094">
    <property type="entry name" value="Oxid_FAD_bind_N"/>
</dbReference>
<dbReference type="OrthoDB" id="415825at2759"/>
<comment type="caution">
    <text evidence="7">The sequence shown here is derived from an EMBL/GenBank/DDBJ whole genome shotgun (WGS) entry which is preliminary data.</text>
</comment>
<evidence type="ECO:0000256" key="2">
    <source>
        <dbReference type="ARBA" id="ARBA00005466"/>
    </source>
</evidence>
<keyword evidence="5" id="KW-0560">Oxidoreductase</keyword>
<dbReference type="InterPro" id="IPR012951">
    <property type="entry name" value="BBE"/>
</dbReference>
<dbReference type="PANTHER" id="PTHR42973:SF39">
    <property type="entry name" value="FAD-BINDING PCMH-TYPE DOMAIN-CONTAINING PROTEIN"/>
    <property type="match status" value="1"/>
</dbReference>
<dbReference type="EMBL" id="BLAL01000244">
    <property type="protein sequence ID" value="GES95781.1"/>
    <property type="molecule type" value="Genomic_DNA"/>
</dbReference>
<feature type="domain" description="FAD-binding PCMH-type" evidence="6">
    <location>
        <begin position="81"/>
        <end position="253"/>
    </location>
</feature>
<sequence length="590" mass="65096">MTSPDKDSDFQRCASFLRLIRMLFQCILLIFYLTLCVRTSIAEFVPGSYLTLPQCITATEVSAVYPNDPGWRDAKVGERIRFQRRPVVVTYPINTTQVQWLVQCANSFKRMPDPRNGGHSNIGSSSMDNSVVIDISYMDSLVIDPVTQTATVGGGIRLGPLYIELDKAGFTIISATQPTVGLSGAIASGGFGLQSRKYGVTGDFALEAEVVNWNGSLLIANAESYPDLFWALRGGGGGKYGIVTQWKLKLIPVWPKFTVFNIDYFYAGFEEVLTTFWNWAYASIEDLTVSFIFTNEEFRIQGHFLGTKDQVHELVDKTGLFKLSNAKAVKHDECTHLGSRAYFLDKDRTCDKIYLLNVGNSPFGPNYAGDPSLQTTEVILVTEGVIEGYGAAPEQQRELVKTKSMFFAKELSIENITTIVERAKAMPPGAQAELTTYGGILGTQATDLTAFPHRNGVAYHLLLTVPLTGNATIDEPALNFINTWEETLRPLSNGMSYVGYEDEDLPNPGLSYFGGNLEALKNIDSIYDPNNVFNSGQSLNQTELPIVNEKCPYIVGGDPPGRRSAGVKINENNLIYITPILITFIILIAF</sequence>
<organism evidence="7 8">
    <name type="scientific">Rhizophagus clarus</name>
    <dbReference type="NCBI Taxonomy" id="94130"/>
    <lineage>
        <taxon>Eukaryota</taxon>
        <taxon>Fungi</taxon>
        <taxon>Fungi incertae sedis</taxon>
        <taxon>Mucoromycota</taxon>
        <taxon>Glomeromycotina</taxon>
        <taxon>Glomeromycetes</taxon>
        <taxon>Glomerales</taxon>
        <taxon>Glomeraceae</taxon>
        <taxon>Rhizophagus</taxon>
    </lineage>
</organism>
<dbReference type="Gene3D" id="3.40.462.20">
    <property type="match status" value="2"/>
</dbReference>
<dbReference type="InterPro" id="IPR016169">
    <property type="entry name" value="FAD-bd_PCMH_sub2"/>
</dbReference>
<dbReference type="Gene3D" id="3.30.465.10">
    <property type="match status" value="2"/>
</dbReference>
<dbReference type="Pfam" id="PF01565">
    <property type="entry name" value="FAD_binding_4"/>
    <property type="match status" value="1"/>
</dbReference>
<reference evidence="7" key="1">
    <citation type="submission" date="2019-10" db="EMBL/GenBank/DDBJ databases">
        <title>Conservation and host-specific expression of non-tandemly repeated heterogenous ribosome RNA gene in arbuscular mycorrhizal fungi.</title>
        <authorList>
            <person name="Maeda T."/>
            <person name="Kobayashi Y."/>
            <person name="Nakagawa T."/>
            <person name="Ezawa T."/>
            <person name="Yamaguchi K."/>
            <person name="Bino T."/>
            <person name="Nishimoto Y."/>
            <person name="Shigenobu S."/>
            <person name="Kawaguchi M."/>
        </authorList>
    </citation>
    <scope>NUCLEOTIDE SEQUENCE</scope>
    <source>
        <strain evidence="7">HR1</strain>
    </source>
</reference>
<evidence type="ECO:0000256" key="5">
    <source>
        <dbReference type="ARBA" id="ARBA00023002"/>
    </source>
</evidence>
<comment type="cofactor">
    <cofactor evidence="1">
        <name>FAD</name>
        <dbReference type="ChEBI" id="CHEBI:57692"/>
    </cofactor>
</comment>
<protein>
    <submittedName>
        <fullName evidence="7">Ubiquitin-conjugating enzyme</fullName>
    </submittedName>
</protein>
<evidence type="ECO:0000313" key="7">
    <source>
        <dbReference type="EMBL" id="GES95781.1"/>
    </source>
</evidence>
<dbReference type="Pfam" id="PF08031">
    <property type="entry name" value="BBE"/>
    <property type="match status" value="1"/>
</dbReference>
<dbReference type="GO" id="GO:0016491">
    <property type="term" value="F:oxidoreductase activity"/>
    <property type="evidence" value="ECO:0007669"/>
    <property type="project" value="UniProtKB-KW"/>
</dbReference>
<dbReference type="PANTHER" id="PTHR42973">
    <property type="entry name" value="BINDING OXIDOREDUCTASE, PUTATIVE (AFU_ORTHOLOGUE AFUA_1G17690)-RELATED"/>
    <property type="match status" value="1"/>
</dbReference>
<evidence type="ECO:0000256" key="4">
    <source>
        <dbReference type="ARBA" id="ARBA00022827"/>
    </source>
</evidence>
<comment type="similarity">
    <text evidence="2">Belongs to the oxygen-dependent FAD-linked oxidoreductase family.</text>
</comment>
<dbReference type="AlphaFoldDB" id="A0A8H3QXN2"/>
<dbReference type="GO" id="GO:0071949">
    <property type="term" value="F:FAD binding"/>
    <property type="evidence" value="ECO:0007669"/>
    <property type="project" value="InterPro"/>
</dbReference>
<evidence type="ECO:0000256" key="3">
    <source>
        <dbReference type="ARBA" id="ARBA00022630"/>
    </source>
</evidence>
<dbReference type="SUPFAM" id="SSF56176">
    <property type="entry name" value="FAD-binding/transporter-associated domain-like"/>
    <property type="match status" value="1"/>
</dbReference>
<evidence type="ECO:0000313" key="8">
    <source>
        <dbReference type="Proteomes" id="UP000615446"/>
    </source>
</evidence>
<dbReference type="PROSITE" id="PS51387">
    <property type="entry name" value="FAD_PCMH"/>
    <property type="match status" value="1"/>
</dbReference>
<keyword evidence="3" id="KW-0285">Flavoprotein</keyword>
<name>A0A8H3QXN2_9GLOM</name>
<proteinExistence type="inferred from homology"/>
<dbReference type="Proteomes" id="UP000615446">
    <property type="component" value="Unassembled WGS sequence"/>
</dbReference>
<evidence type="ECO:0000256" key="1">
    <source>
        <dbReference type="ARBA" id="ARBA00001974"/>
    </source>
</evidence>
<dbReference type="InterPro" id="IPR050416">
    <property type="entry name" value="FAD-linked_Oxidoreductase"/>
</dbReference>
<gene>
    <name evidence="7" type="ORF">RCL2_002244300</name>
</gene>
<dbReference type="InterPro" id="IPR036318">
    <property type="entry name" value="FAD-bd_PCMH-like_sf"/>
</dbReference>
<keyword evidence="4" id="KW-0274">FAD</keyword>
<evidence type="ECO:0000259" key="6">
    <source>
        <dbReference type="PROSITE" id="PS51387"/>
    </source>
</evidence>